<dbReference type="AlphaFoldDB" id="G7ILJ4"/>
<feature type="region of interest" description="Disordered" evidence="12">
    <location>
        <begin position="911"/>
        <end position="931"/>
    </location>
</feature>
<dbReference type="PaxDb" id="3880-AES64024"/>
<sequence>MMASTRIVFGYYVIALLFLFASTQCVVMSLDVSTLCIKEERVALLNIKKDLNDPSNCLSSWVGKDCCDWIGIQCDNKTGNILKLDLQPLHICTTDIFLQSPLGGKINPSLLDLKHLSHLDLSYNDFKGVPIPEFIGSLNTLNYLDLSHANFSGMVPPHLGNLSNLHHLDVSGPSISWTLSDIGLLTTGLWVRDISWLYTLSSLQYLNMDFVNITDSPRELFRAVNKMPSLLELHLSFCNLAALPPSSPFLNISSLYVLDLSKNIYDSSIPPWLFNISTLTQLILSYSSVRGLFPSMLGKWNLHNLRNLDLSSNDLTIDITQVMEALSCSNQSLEVLDLNYNQLTGKLPHSLGKLTSLRQLDISNNLLTSHIGISGPIPASIGNLSNLEFLYLRNNMMNGTIPESIGKLTNLYFLDLLENHWEGTMTNIHFHNLTNLLSLSVSSKQNSFALKVTNDWVPTFKGLYHVEICNCQVGPAFPNWFRDLNSLTDIFLESAGISEEIPHWLYNMSSQISNLDLSHNKISGYLPKEMNFTSSNISLVDFSYNQLKGSVPLWSGVSALCLRNNLLSGTVPANFGEKMSHLEYLDLSNNYLSGKIPISLNEIHDLNYLDISNNHLTGEIPQIWKGMQSLQIIDLSSNSFSGGIPTSICSSPLLFILELSNNHLSANLSPTLQNCTLLKSLSLENNRFFGSIPKEINLPLLSELLLRGNSLTGSIPEELCHLSSLHLLDLAENNFSGSIPACLGDILGFKLPQQNYSLGLLYSFEDFGILSYTKHTNLVINGRVVKYLKQMQVHSIIDLSKNNLSGEIPEKITQLFHLGALNLSWNQLTGNIPNNIGSQRDLENLDLSHNNLSGPIPASMASMTSLSYLNLSYNNLSGQIPTANQFGTFNELSYVGNQGLCGDPLPTNCSSLSPGNVEQDKKHEDGADEDDNSERLGLYASIAVGYITGFWIVCGSLMLKRSWRHAYFNFMYDTRDKVLVFMAVNLMHLKRRFGSERN</sequence>
<evidence type="ECO:0000313" key="17">
    <source>
        <dbReference type="EMBL" id="RHN72167.1"/>
    </source>
</evidence>
<keyword evidence="6 14" id="KW-0732">Signal</keyword>
<evidence type="ECO:0000256" key="3">
    <source>
        <dbReference type="ARBA" id="ARBA00022475"/>
    </source>
</evidence>
<dbReference type="InterPro" id="IPR001611">
    <property type="entry name" value="Leu-rich_rpt"/>
</dbReference>
<evidence type="ECO:0000259" key="15">
    <source>
        <dbReference type="Pfam" id="PF08263"/>
    </source>
</evidence>
<feature type="transmembrane region" description="Helical" evidence="13">
    <location>
        <begin position="936"/>
        <end position="959"/>
    </location>
</feature>
<evidence type="ECO:0000313" key="18">
    <source>
        <dbReference type="EnsemblPlants" id="AES64024"/>
    </source>
</evidence>
<keyword evidence="8 13" id="KW-1133">Transmembrane helix</keyword>
<keyword evidence="7" id="KW-0677">Repeat</keyword>
<proteinExistence type="inferred from homology"/>
<dbReference type="InterPro" id="IPR013210">
    <property type="entry name" value="LRR_N_plant-typ"/>
</dbReference>
<dbReference type="EnsemblPlants" id="AES64024">
    <property type="protein sequence ID" value="AES64024"/>
    <property type="gene ID" value="MTR_2g017420"/>
</dbReference>
<dbReference type="InterPro" id="IPR046956">
    <property type="entry name" value="RLP23-like"/>
</dbReference>
<reference evidence="18" key="3">
    <citation type="submission" date="2015-04" db="UniProtKB">
        <authorList>
            <consortium name="EnsemblPlants"/>
        </authorList>
    </citation>
    <scope>IDENTIFICATION</scope>
    <source>
        <strain evidence="18">cv. Jemalong A17</strain>
    </source>
</reference>
<evidence type="ECO:0000256" key="8">
    <source>
        <dbReference type="ARBA" id="ARBA00022989"/>
    </source>
</evidence>
<dbReference type="STRING" id="3880.G7ILJ4"/>
<comment type="subcellular location">
    <subcellularLocation>
        <location evidence="1">Cell membrane</location>
        <topology evidence="1">Single-pass type I membrane protein</topology>
    </subcellularLocation>
</comment>
<keyword evidence="3" id="KW-1003">Cell membrane</keyword>
<dbReference type="EC" id="2.7.11.1" evidence="17"/>
<evidence type="ECO:0000256" key="7">
    <source>
        <dbReference type="ARBA" id="ARBA00022737"/>
    </source>
</evidence>
<dbReference type="Pfam" id="PF00560">
    <property type="entry name" value="LRR_1"/>
    <property type="match status" value="9"/>
</dbReference>
<keyword evidence="10" id="KW-0675">Receptor</keyword>
<evidence type="ECO:0000256" key="1">
    <source>
        <dbReference type="ARBA" id="ARBA00004251"/>
    </source>
</evidence>
<dbReference type="HOGENOM" id="CLU_000288_18_3_1"/>
<dbReference type="EMBL" id="CM001218">
    <property type="protein sequence ID" value="AES64024.2"/>
    <property type="molecule type" value="Genomic_DNA"/>
</dbReference>
<keyword evidence="17" id="KW-0723">Serine/threonine-protein kinase</keyword>
<gene>
    <name evidence="18" type="primary">11439318</name>
    <name evidence="16" type="ordered locus">MTR_2g017420</name>
    <name evidence="17" type="ORF">MtrunA17_Chr2g0284741</name>
</gene>
<dbReference type="SMART" id="SM00365">
    <property type="entry name" value="LRR_SD22"/>
    <property type="match status" value="5"/>
</dbReference>
<dbReference type="FunFam" id="3.80.10.10:FF:000095">
    <property type="entry name" value="LRR receptor-like serine/threonine-protein kinase GSO1"/>
    <property type="match status" value="1"/>
</dbReference>
<dbReference type="PANTHER" id="PTHR48063">
    <property type="entry name" value="LRR RECEPTOR-LIKE KINASE"/>
    <property type="match status" value="1"/>
</dbReference>
<dbReference type="eggNOG" id="KOG0619">
    <property type="taxonomic scope" value="Eukaryota"/>
</dbReference>
<reference evidence="16 19" key="2">
    <citation type="journal article" date="2014" name="BMC Genomics">
        <title>An improved genome release (version Mt4.0) for the model legume Medicago truncatula.</title>
        <authorList>
            <person name="Tang H."/>
            <person name="Krishnakumar V."/>
            <person name="Bidwell S."/>
            <person name="Rosen B."/>
            <person name="Chan A."/>
            <person name="Zhou S."/>
            <person name="Gentzbittel L."/>
            <person name="Childs K.L."/>
            <person name="Yandell M."/>
            <person name="Gundlach H."/>
            <person name="Mayer K.F."/>
            <person name="Schwartz D.C."/>
            <person name="Town C.D."/>
        </authorList>
    </citation>
    <scope>GENOME REANNOTATION</scope>
    <source>
        <strain evidence="18 19">cv. Jemalong A17</strain>
    </source>
</reference>
<dbReference type="InterPro" id="IPR032675">
    <property type="entry name" value="LRR_dom_sf"/>
</dbReference>
<dbReference type="GO" id="GO:0004674">
    <property type="term" value="F:protein serine/threonine kinase activity"/>
    <property type="evidence" value="ECO:0007669"/>
    <property type="project" value="UniProtKB-KW"/>
</dbReference>
<evidence type="ECO:0000256" key="10">
    <source>
        <dbReference type="ARBA" id="ARBA00023170"/>
    </source>
</evidence>
<accession>A0A0C3UY35</accession>
<dbReference type="Gramene" id="rna7849">
    <property type="protein sequence ID" value="RHN72167.1"/>
    <property type="gene ID" value="gene7849"/>
</dbReference>
<evidence type="ECO:0000256" key="13">
    <source>
        <dbReference type="SAM" id="Phobius"/>
    </source>
</evidence>
<name>G7ILJ4_MEDTR</name>
<dbReference type="InterPro" id="IPR003591">
    <property type="entry name" value="Leu-rich_rpt_typical-subtyp"/>
</dbReference>
<feature type="chain" id="PRO_5014572294" evidence="14">
    <location>
        <begin position="26"/>
        <end position="998"/>
    </location>
</feature>
<evidence type="ECO:0000256" key="2">
    <source>
        <dbReference type="ARBA" id="ARBA00009592"/>
    </source>
</evidence>
<dbReference type="EMBL" id="PSQE01000002">
    <property type="protein sequence ID" value="RHN72167.1"/>
    <property type="molecule type" value="Genomic_DNA"/>
</dbReference>
<evidence type="ECO:0000256" key="6">
    <source>
        <dbReference type="ARBA" id="ARBA00022729"/>
    </source>
</evidence>
<reference evidence="17" key="4">
    <citation type="journal article" date="2018" name="Nat. Plants">
        <title>Whole-genome landscape of Medicago truncatula symbiotic genes.</title>
        <authorList>
            <person name="Pecrix Y."/>
            <person name="Gamas P."/>
            <person name="Carrere S."/>
        </authorList>
    </citation>
    <scope>NUCLEOTIDE SEQUENCE</scope>
    <source>
        <tissue evidence="17">Leaves</tissue>
    </source>
</reference>
<dbReference type="Proteomes" id="UP000265566">
    <property type="component" value="Chromosome 2"/>
</dbReference>
<evidence type="ECO:0000256" key="12">
    <source>
        <dbReference type="SAM" id="MobiDB-lite"/>
    </source>
</evidence>
<evidence type="ECO:0000256" key="4">
    <source>
        <dbReference type="ARBA" id="ARBA00022614"/>
    </source>
</evidence>
<dbReference type="Proteomes" id="UP000002051">
    <property type="component" value="Chromosome 2"/>
</dbReference>
<dbReference type="Pfam" id="PF12799">
    <property type="entry name" value="LRR_4"/>
    <property type="match status" value="1"/>
</dbReference>
<dbReference type="FunFam" id="3.80.10.10:FF:000129">
    <property type="entry name" value="Leucine-rich repeat receptor-like kinase"/>
    <property type="match status" value="1"/>
</dbReference>
<evidence type="ECO:0000256" key="5">
    <source>
        <dbReference type="ARBA" id="ARBA00022692"/>
    </source>
</evidence>
<dbReference type="InterPro" id="IPR025875">
    <property type="entry name" value="Leu-rich_rpt_4"/>
</dbReference>
<organism evidence="16 19">
    <name type="scientific">Medicago truncatula</name>
    <name type="common">Barrel medic</name>
    <name type="synonym">Medicago tribuloides</name>
    <dbReference type="NCBI Taxonomy" id="3880"/>
    <lineage>
        <taxon>Eukaryota</taxon>
        <taxon>Viridiplantae</taxon>
        <taxon>Streptophyta</taxon>
        <taxon>Embryophyta</taxon>
        <taxon>Tracheophyta</taxon>
        <taxon>Spermatophyta</taxon>
        <taxon>Magnoliopsida</taxon>
        <taxon>eudicotyledons</taxon>
        <taxon>Gunneridae</taxon>
        <taxon>Pentapetalae</taxon>
        <taxon>rosids</taxon>
        <taxon>fabids</taxon>
        <taxon>Fabales</taxon>
        <taxon>Fabaceae</taxon>
        <taxon>Papilionoideae</taxon>
        <taxon>50 kb inversion clade</taxon>
        <taxon>NPAAA clade</taxon>
        <taxon>Hologalegina</taxon>
        <taxon>IRL clade</taxon>
        <taxon>Trifolieae</taxon>
        <taxon>Medicago</taxon>
    </lineage>
</organism>
<keyword evidence="19" id="KW-1185">Reference proteome</keyword>
<evidence type="ECO:0000256" key="11">
    <source>
        <dbReference type="ARBA" id="ARBA00023180"/>
    </source>
</evidence>
<evidence type="ECO:0000313" key="16">
    <source>
        <dbReference type="EMBL" id="AES64024.2"/>
    </source>
</evidence>
<evidence type="ECO:0000256" key="9">
    <source>
        <dbReference type="ARBA" id="ARBA00023136"/>
    </source>
</evidence>
<dbReference type="Pfam" id="PF08263">
    <property type="entry name" value="LRRNT_2"/>
    <property type="match status" value="1"/>
</dbReference>
<keyword evidence="9 13" id="KW-0472">Membrane</keyword>
<dbReference type="Pfam" id="PF13855">
    <property type="entry name" value="LRR_8"/>
    <property type="match status" value="1"/>
</dbReference>
<keyword evidence="4" id="KW-0433">Leucine-rich repeat</keyword>
<dbReference type="GO" id="GO:0005886">
    <property type="term" value="C:plasma membrane"/>
    <property type="evidence" value="ECO:0007669"/>
    <property type="project" value="UniProtKB-SubCell"/>
</dbReference>
<dbReference type="OrthoDB" id="749832at2759"/>
<dbReference type="SUPFAM" id="SSF52058">
    <property type="entry name" value="L domain-like"/>
    <property type="match status" value="3"/>
</dbReference>
<dbReference type="PRINTS" id="PR00019">
    <property type="entry name" value="LEURICHRPT"/>
</dbReference>
<evidence type="ECO:0000256" key="14">
    <source>
        <dbReference type="SAM" id="SignalP"/>
    </source>
</evidence>
<keyword evidence="17" id="KW-0808">Transferase</keyword>
<comment type="similarity">
    <text evidence="2">Belongs to the RLP family.</text>
</comment>
<keyword evidence="16" id="KW-0418">Kinase</keyword>
<feature type="signal peptide" evidence="14">
    <location>
        <begin position="1"/>
        <end position="25"/>
    </location>
</feature>
<feature type="domain" description="Leucine-rich repeat-containing N-terminal plant-type" evidence="15">
    <location>
        <begin position="39"/>
        <end position="75"/>
    </location>
</feature>
<dbReference type="SMART" id="SM00369">
    <property type="entry name" value="LRR_TYP"/>
    <property type="match status" value="12"/>
</dbReference>
<reference evidence="16 19" key="1">
    <citation type="journal article" date="2011" name="Nature">
        <title>The Medicago genome provides insight into the evolution of rhizobial symbioses.</title>
        <authorList>
            <person name="Young N.D."/>
            <person name="Debelle F."/>
            <person name="Oldroyd G.E."/>
            <person name="Geurts R."/>
            <person name="Cannon S.B."/>
            <person name="Udvardi M.K."/>
            <person name="Benedito V.A."/>
            <person name="Mayer K.F."/>
            <person name="Gouzy J."/>
            <person name="Schoof H."/>
            <person name="Van de Peer Y."/>
            <person name="Proost S."/>
            <person name="Cook D.R."/>
            <person name="Meyers B.C."/>
            <person name="Spannagl M."/>
            <person name="Cheung F."/>
            <person name="De Mita S."/>
            <person name="Krishnakumar V."/>
            <person name="Gundlach H."/>
            <person name="Zhou S."/>
            <person name="Mudge J."/>
            <person name="Bharti A.K."/>
            <person name="Murray J.D."/>
            <person name="Naoumkina M.A."/>
            <person name="Rosen B."/>
            <person name="Silverstein K.A."/>
            <person name="Tang H."/>
            <person name="Rombauts S."/>
            <person name="Zhao P.X."/>
            <person name="Zhou P."/>
            <person name="Barbe V."/>
            <person name="Bardou P."/>
            <person name="Bechner M."/>
            <person name="Bellec A."/>
            <person name="Berger A."/>
            <person name="Berges H."/>
            <person name="Bidwell S."/>
            <person name="Bisseling T."/>
            <person name="Choisne N."/>
            <person name="Couloux A."/>
            <person name="Denny R."/>
            <person name="Deshpande S."/>
            <person name="Dai X."/>
            <person name="Doyle J.J."/>
            <person name="Dudez A.M."/>
            <person name="Farmer A.D."/>
            <person name="Fouteau S."/>
            <person name="Franken C."/>
            <person name="Gibelin C."/>
            <person name="Gish J."/>
            <person name="Goldstein S."/>
            <person name="Gonzalez A.J."/>
            <person name="Green P.J."/>
            <person name="Hallab A."/>
            <person name="Hartog M."/>
            <person name="Hua A."/>
            <person name="Humphray S.J."/>
            <person name="Jeong D.H."/>
            <person name="Jing Y."/>
            <person name="Jocker A."/>
            <person name="Kenton S.M."/>
            <person name="Kim D.J."/>
            <person name="Klee K."/>
            <person name="Lai H."/>
            <person name="Lang C."/>
            <person name="Lin S."/>
            <person name="Macmil S.L."/>
            <person name="Magdelenat G."/>
            <person name="Matthews L."/>
            <person name="McCorrison J."/>
            <person name="Monaghan E.L."/>
            <person name="Mun J.H."/>
            <person name="Najar F.Z."/>
            <person name="Nicholson C."/>
            <person name="Noirot C."/>
            <person name="O'Bleness M."/>
            <person name="Paule C.R."/>
            <person name="Poulain J."/>
            <person name="Prion F."/>
            <person name="Qin B."/>
            <person name="Qu C."/>
            <person name="Retzel E.F."/>
            <person name="Riddle C."/>
            <person name="Sallet E."/>
            <person name="Samain S."/>
            <person name="Samson N."/>
            <person name="Sanders I."/>
            <person name="Saurat O."/>
            <person name="Scarpelli C."/>
            <person name="Schiex T."/>
            <person name="Segurens B."/>
            <person name="Severin A.J."/>
            <person name="Sherrier D.J."/>
            <person name="Shi R."/>
            <person name="Sims S."/>
            <person name="Singer S.R."/>
            <person name="Sinharoy S."/>
            <person name="Sterck L."/>
            <person name="Viollet A."/>
            <person name="Wang B.B."/>
            <person name="Wang K."/>
            <person name="Wang M."/>
            <person name="Wang X."/>
            <person name="Warfsmann J."/>
            <person name="Weissenbach J."/>
            <person name="White D.D."/>
            <person name="White J.D."/>
            <person name="Wiley G.B."/>
            <person name="Wincker P."/>
            <person name="Xing Y."/>
            <person name="Yang L."/>
            <person name="Yao Z."/>
            <person name="Ying F."/>
            <person name="Zhai J."/>
            <person name="Zhou L."/>
            <person name="Zuber A."/>
            <person name="Denarie J."/>
            <person name="Dixon R.A."/>
            <person name="May G.D."/>
            <person name="Schwartz D.C."/>
            <person name="Rogers J."/>
            <person name="Quetier F."/>
            <person name="Town C.D."/>
            <person name="Roe B.A."/>
        </authorList>
    </citation>
    <scope>NUCLEOTIDE SEQUENCE [LARGE SCALE GENOMIC DNA]</scope>
    <source>
        <strain evidence="16">A17</strain>
        <strain evidence="18 19">cv. Jemalong A17</strain>
    </source>
</reference>
<dbReference type="Gene3D" id="3.80.10.10">
    <property type="entry name" value="Ribonuclease Inhibitor"/>
    <property type="match status" value="3"/>
</dbReference>
<protein>
    <submittedName>
        <fullName evidence="17">Putative non-specific serine/threonine protein kinase</fullName>
        <ecNumber evidence="17">2.7.11.1</ecNumber>
    </submittedName>
    <submittedName>
        <fullName evidence="16">Serine/Threonine kinase, plant-type protein</fullName>
    </submittedName>
</protein>
<keyword evidence="5 13" id="KW-0812">Transmembrane</keyword>
<dbReference type="FunFam" id="3.80.10.10:FF:000111">
    <property type="entry name" value="LRR receptor-like serine/threonine-protein kinase ERECTA"/>
    <property type="match status" value="1"/>
</dbReference>
<dbReference type="PANTHER" id="PTHR48063:SF29">
    <property type="entry name" value="LRR RECEPTOR-LIKE KINASE FAMILY PROTEIN"/>
    <property type="match status" value="1"/>
</dbReference>
<dbReference type="KEGG" id="mtr:11439318"/>
<evidence type="ECO:0000313" key="19">
    <source>
        <dbReference type="Proteomes" id="UP000002051"/>
    </source>
</evidence>
<keyword evidence="11" id="KW-0325">Glycoprotein</keyword>
<accession>G7ILJ4</accession>